<dbReference type="InterPro" id="IPR013699">
    <property type="entry name" value="Signal_recog_part_SRP72_RNA-bd"/>
</dbReference>
<comment type="function">
    <text evidence="11">Component of the signal recognition particle (SRP) complex, a ribonucleoprotein complex that mediates the cotranslational targeting of secretory and membrane proteins to the endoplasmic reticulum (ER).</text>
</comment>
<sequence length="654" mass="74105">MMAATPSLNSLYLELYKFCQSSTFDKALKSANKILHSYPDEEKALQCKIVSLLQLNKFDDALQTFEKYSKISENLQFEKAYCHYRLSNIKKALEIIDESNDNSLRMKELKAQVLYRLENYEDCYKVYKEVIKNTHDEYEDERETNLAAVIANLAATQSKVDVPDLRESTYELVYNAACSLIGKGQYIEAEKKLRLAEKLWKEALEDDEDEILDEIHILKVQQAYCMQMQGREKDSQNIYTSILKEKPTDVGLVAVANNNMAVINRDQNLFDSKKRMKNTLLDELDHKLNSRQKKIILMNNCLLALYTNQNVLCNQYCDKLLAKYPDAAETVALIKAVSFSKDNKMAEAVKTLEEYSNKYPAKQLYIRLAAVQLYLNQGDIKSAVSSLEGLSGENKFRPGIVSALVSLYLASQDRDRASKILEQTVDWYRKTKVNASDLTTLWRQAADFHLRGGESTVATKSLEELLKVQPDDKKTMAQLVIAYAQFDAKKALALSRKLPQLDPVTDVDVLESSNWVMGAKVIKKVGAKPDPTSPGTPTPGTGDVQKQNKPRHKKKKGKLPANYDPNVEPDPERWLPRHERSGFRKKRDRRVRTEPVNTVGKGTQGAATGAQDQFDITKMPSQVKTQSPAAALGEGPRQSHKKGQGNKNKKNKRR</sequence>
<dbReference type="Gene3D" id="1.25.40.10">
    <property type="entry name" value="Tetratricopeptide repeat domain"/>
    <property type="match status" value="2"/>
</dbReference>
<dbReference type="PANTHER" id="PTHR14094">
    <property type="entry name" value="SIGNAL RECOGNITION PARTICLE 72"/>
    <property type="match status" value="1"/>
</dbReference>
<dbReference type="GO" id="GO:0005786">
    <property type="term" value="C:signal recognition particle, endoplasmic reticulum targeting"/>
    <property type="evidence" value="ECO:0007669"/>
    <property type="project" value="UniProtKB-UniRule"/>
</dbReference>
<reference evidence="14" key="1">
    <citation type="submission" date="2021-05" db="EMBL/GenBank/DDBJ databases">
        <authorList>
            <person name="Alioto T."/>
            <person name="Alioto T."/>
            <person name="Gomez Garrido J."/>
        </authorList>
    </citation>
    <scope>NUCLEOTIDE SEQUENCE</scope>
</reference>
<evidence type="ECO:0000256" key="11">
    <source>
        <dbReference type="PIRNR" id="PIRNR038922"/>
    </source>
</evidence>
<keyword evidence="10 11" id="KW-0687">Ribonucleoprotein</keyword>
<evidence type="ECO:0000256" key="2">
    <source>
        <dbReference type="ARBA" id="ARBA00004496"/>
    </source>
</evidence>
<comment type="similarity">
    <text evidence="3 11">Belongs to the SRP72 family.</text>
</comment>
<organism evidence="14">
    <name type="scientific">Cacopsylla melanoneura</name>
    <dbReference type="NCBI Taxonomy" id="428564"/>
    <lineage>
        <taxon>Eukaryota</taxon>
        <taxon>Metazoa</taxon>
        <taxon>Ecdysozoa</taxon>
        <taxon>Arthropoda</taxon>
        <taxon>Hexapoda</taxon>
        <taxon>Insecta</taxon>
        <taxon>Pterygota</taxon>
        <taxon>Neoptera</taxon>
        <taxon>Paraneoptera</taxon>
        <taxon>Hemiptera</taxon>
        <taxon>Sternorrhyncha</taxon>
        <taxon>Psylloidea</taxon>
        <taxon>Psyllidae</taxon>
        <taxon>Psyllinae</taxon>
        <taxon>Cacopsylla</taxon>
    </lineage>
</organism>
<feature type="compositionally biased region" description="Basic residues" evidence="12">
    <location>
        <begin position="548"/>
        <end position="558"/>
    </location>
</feature>
<evidence type="ECO:0000256" key="8">
    <source>
        <dbReference type="ARBA" id="ARBA00022824"/>
    </source>
</evidence>
<protein>
    <recommendedName>
        <fullName evidence="4 11">Signal recognition particle subunit SRP72</fullName>
    </recommendedName>
</protein>
<feature type="compositionally biased region" description="Polar residues" evidence="12">
    <location>
        <begin position="619"/>
        <end position="628"/>
    </location>
</feature>
<dbReference type="FunFam" id="1.25.40.10:FF:000062">
    <property type="entry name" value="Signal recognition particle subunit SRP72"/>
    <property type="match status" value="1"/>
</dbReference>
<evidence type="ECO:0000256" key="10">
    <source>
        <dbReference type="ARBA" id="ARBA00023274"/>
    </source>
</evidence>
<feature type="compositionally biased region" description="Basic and acidic residues" evidence="12">
    <location>
        <begin position="570"/>
        <end position="582"/>
    </location>
</feature>
<evidence type="ECO:0000256" key="12">
    <source>
        <dbReference type="SAM" id="MobiDB-lite"/>
    </source>
</evidence>
<keyword evidence="9 11" id="KW-0733">Signal recognition particle</keyword>
<dbReference type="Pfam" id="PF17004">
    <property type="entry name" value="SRP_TPR_like"/>
    <property type="match status" value="1"/>
</dbReference>
<dbReference type="InterPro" id="IPR026270">
    <property type="entry name" value="SRP72"/>
</dbReference>
<keyword evidence="7" id="KW-0802">TPR repeat</keyword>
<dbReference type="SUPFAM" id="SSF48452">
    <property type="entry name" value="TPR-like"/>
    <property type="match status" value="1"/>
</dbReference>
<comment type="subcellular location">
    <subcellularLocation>
        <location evidence="2 11">Cytoplasm</location>
    </subcellularLocation>
    <subcellularLocation>
        <location evidence="1">Endoplasmic reticulum</location>
    </subcellularLocation>
</comment>
<dbReference type="AlphaFoldDB" id="A0A8D8VCL6"/>
<feature type="compositionally biased region" description="Low complexity" evidence="12">
    <location>
        <begin position="598"/>
        <end position="613"/>
    </location>
</feature>
<evidence type="ECO:0000256" key="7">
    <source>
        <dbReference type="ARBA" id="ARBA00022803"/>
    </source>
</evidence>
<evidence type="ECO:0000256" key="6">
    <source>
        <dbReference type="ARBA" id="ARBA00022737"/>
    </source>
</evidence>
<proteinExistence type="inferred from homology"/>
<evidence type="ECO:0000256" key="5">
    <source>
        <dbReference type="ARBA" id="ARBA00022490"/>
    </source>
</evidence>
<feature type="domain" description="Signal recognition particle SRP72 subunit RNA-binding" evidence="13">
    <location>
        <begin position="542"/>
        <end position="585"/>
    </location>
</feature>
<feature type="region of interest" description="Disordered" evidence="12">
    <location>
        <begin position="525"/>
        <end position="654"/>
    </location>
</feature>
<dbReference type="GO" id="GO:0005783">
    <property type="term" value="C:endoplasmic reticulum"/>
    <property type="evidence" value="ECO:0007669"/>
    <property type="project" value="UniProtKB-SubCell"/>
</dbReference>
<name>A0A8D8VCL6_9HEMI</name>
<dbReference type="EMBL" id="HBUF01361544">
    <property type="protein sequence ID" value="CAG6721051.1"/>
    <property type="molecule type" value="Transcribed_RNA"/>
</dbReference>
<accession>A0A8D8VCL6</accession>
<dbReference type="PIRSF" id="PIRSF038922">
    <property type="entry name" value="SRP72"/>
    <property type="match status" value="1"/>
</dbReference>
<evidence type="ECO:0000256" key="4">
    <source>
        <dbReference type="ARBA" id="ARBA00018350"/>
    </source>
</evidence>
<dbReference type="PANTHER" id="PTHR14094:SF9">
    <property type="entry name" value="SIGNAL RECOGNITION PARTICLE SUBUNIT SRP72"/>
    <property type="match status" value="1"/>
</dbReference>
<feature type="compositionally biased region" description="Basic residues" evidence="12">
    <location>
        <begin position="638"/>
        <end position="654"/>
    </location>
</feature>
<dbReference type="InterPro" id="IPR011990">
    <property type="entry name" value="TPR-like_helical_dom_sf"/>
</dbReference>
<keyword evidence="8" id="KW-0256">Endoplasmic reticulum</keyword>
<dbReference type="GO" id="GO:0043022">
    <property type="term" value="F:ribosome binding"/>
    <property type="evidence" value="ECO:0007669"/>
    <property type="project" value="TreeGrafter"/>
</dbReference>
<dbReference type="Pfam" id="PF08492">
    <property type="entry name" value="SRP72"/>
    <property type="match status" value="1"/>
</dbReference>
<evidence type="ECO:0000313" key="14">
    <source>
        <dbReference type="EMBL" id="CAG6721051.1"/>
    </source>
</evidence>
<evidence type="ECO:0000256" key="3">
    <source>
        <dbReference type="ARBA" id="ARBA00007676"/>
    </source>
</evidence>
<dbReference type="InterPro" id="IPR031545">
    <property type="entry name" value="SRP72_TPR-like"/>
</dbReference>
<keyword evidence="6" id="KW-0677">Repeat</keyword>
<evidence type="ECO:0000259" key="13">
    <source>
        <dbReference type="Pfam" id="PF08492"/>
    </source>
</evidence>
<evidence type="ECO:0000256" key="1">
    <source>
        <dbReference type="ARBA" id="ARBA00004240"/>
    </source>
</evidence>
<dbReference type="GO" id="GO:0008312">
    <property type="term" value="F:7S RNA binding"/>
    <property type="evidence" value="ECO:0007669"/>
    <property type="project" value="InterPro"/>
</dbReference>
<keyword evidence="5 11" id="KW-0963">Cytoplasm</keyword>
<evidence type="ECO:0000256" key="9">
    <source>
        <dbReference type="ARBA" id="ARBA00023135"/>
    </source>
</evidence>
<dbReference type="GO" id="GO:0006614">
    <property type="term" value="P:SRP-dependent cotranslational protein targeting to membrane"/>
    <property type="evidence" value="ECO:0007669"/>
    <property type="project" value="UniProtKB-UniRule"/>
</dbReference>